<dbReference type="PANTHER" id="PTHR42693:SF53">
    <property type="entry name" value="ENDO-4-O-SULFATASE"/>
    <property type="match status" value="1"/>
</dbReference>
<dbReference type="Proteomes" id="UP000321907">
    <property type="component" value="Unassembled WGS sequence"/>
</dbReference>
<dbReference type="Gene3D" id="3.30.1120.10">
    <property type="match status" value="1"/>
</dbReference>
<dbReference type="InterPro" id="IPR017850">
    <property type="entry name" value="Alkaline_phosphatase_core_sf"/>
</dbReference>
<feature type="chain" id="PRO_5022994714" evidence="5">
    <location>
        <begin position="22"/>
        <end position="508"/>
    </location>
</feature>
<evidence type="ECO:0000313" key="8">
    <source>
        <dbReference type="Proteomes" id="UP000321907"/>
    </source>
</evidence>
<dbReference type="InterPro" id="IPR024607">
    <property type="entry name" value="Sulfatase_CS"/>
</dbReference>
<feature type="domain" description="Sulfatase N-terminal" evidence="6">
    <location>
        <begin position="26"/>
        <end position="393"/>
    </location>
</feature>
<feature type="signal peptide" evidence="5">
    <location>
        <begin position="1"/>
        <end position="21"/>
    </location>
</feature>
<evidence type="ECO:0000256" key="1">
    <source>
        <dbReference type="ARBA" id="ARBA00008779"/>
    </source>
</evidence>
<sequence length="508" mass="56122">MKTSLFSLVLFFASLTSYISAQTSLPNVVLVLADDVGPGDLSAYRRLLGQEVILETPNLDQLMANGTSFSDAHSPNALCAPSRYAIMTGNNTYHSYAPWGVWGAYQESPLKPTDMTLGKLMQQAGYQTAFLGKWHIGGDYYRKGTTEIYRQGDRSKPELDVDIRRIVGNGPTDHGFDYSLVFPAGIQDVPYAVYENDTWMPLYPGSEITEVTQSKLNRFGFKIDKMEGMGDSNWNAYDMGPLLVNKAVNYIREARTDQPLFMYYCSQAVHLPHTPAMLLDGQKVRGTTPSSHMDMVKELDVQVGMLVAALKEKGEYDNTLFIFTSDNGGLLRKESIDAGHNSPGIYRGGKNQSFEGGHRVPFIASWPGKIPTGTVAPELVSGTDIMATLAAITQQELAPHQAMDSYNFLRLMLGQPDAPSREYLMIQSGTDRKVIFRDGKWKLIMQSDKAGEKFTPVSLFDLQDNVAEVPAGDLIGQAKYSGRVKDMLGRYTAIRHGKLRTDGGRAGD</sequence>
<accession>A0A5C7FK26</accession>
<evidence type="ECO:0000256" key="2">
    <source>
        <dbReference type="ARBA" id="ARBA00022723"/>
    </source>
</evidence>
<dbReference type="OrthoDB" id="9765065at2"/>
<dbReference type="CDD" id="cd16143">
    <property type="entry name" value="ARS_like"/>
    <property type="match status" value="1"/>
</dbReference>
<reference evidence="7 8" key="1">
    <citation type="submission" date="2019-08" db="EMBL/GenBank/DDBJ databases">
        <title>Lewinella sp. strain SSH13 Genome sequencing and assembly.</title>
        <authorList>
            <person name="Kim I."/>
        </authorList>
    </citation>
    <scope>NUCLEOTIDE SEQUENCE [LARGE SCALE GENOMIC DNA]</scope>
    <source>
        <strain evidence="7 8">SSH13</strain>
    </source>
</reference>
<keyword evidence="5" id="KW-0732">Signal</keyword>
<evidence type="ECO:0000256" key="4">
    <source>
        <dbReference type="ARBA" id="ARBA00022837"/>
    </source>
</evidence>
<proteinExistence type="inferred from homology"/>
<organism evidence="7 8">
    <name type="scientific">Neolewinella aurantiaca</name>
    <dbReference type="NCBI Taxonomy" id="2602767"/>
    <lineage>
        <taxon>Bacteria</taxon>
        <taxon>Pseudomonadati</taxon>
        <taxon>Bacteroidota</taxon>
        <taxon>Saprospiria</taxon>
        <taxon>Saprospirales</taxon>
        <taxon>Lewinellaceae</taxon>
        <taxon>Neolewinella</taxon>
    </lineage>
</organism>
<evidence type="ECO:0000256" key="5">
    <source>
        <dbReference type="SAM" id="SignalP"/>
    </source>
</evidence>
<protein>
    <submittedName>
        <fullName evidence="7">Arylsulfatase</fullName>
    </submittedName>
</protein>
<gene>
    <name evidence="7" type="ORF">FUA23_06795</name>
</gene>
<keyword evidence="3" id="KW-0378">Hydrolase</keyword>
<dbReference type="SUPFAM" id="SSF53649">
    <property type="entry name" value="Alkaline phosphatase-like"/>
    <property type="match status" value="1"/>
</dbReference>
<evidence type="ECO:0000256" key="3">
    <source>
        <dbReference type="ARBA" id="ARBA00022801"/>
    </source>
</evidence>
<comment type="caution">
    <text evidence="7">The sequence shown here is derived from an EMBL/GenBank/DDBJ whole genome shotgun (WGS) entry which is preliminary data.</text>
</comment>
<dbReference type="PANTHER" id="PTHR42693">
    <property type="entry name" value="ARYLSULFATASE FAMILY MEMBER"/>
    <property type="match status" value="1"/>
</dbReference>
<dbReference type="InterPro" id="IPR050738">
    <property type="entry name" value="Sulfatase"/>
</dbReference>
<dbReference type="InterPro" id="IPR000917">
    <property type="entry name" value="Sulfatase_N"/>
</dbReference>
<dbReference type="GO" id="GO:0004065">
    <property type="term" value="F:arylsulfatase activity"/>
    <property type="evidence" value="ECO:0007669"/>
    <property type="project" value="TreeGrafter"/>
</dbReference>
<dbReference type="GO" id="GO:0046872">
    <property type="term" value="F:metal ion binding"/>
    <property type="evidence" value="ECO:0007669"/>
    <property type="project" value="UniProtKB-KW"/>
</dbReference>
<dbReference type="RefSeq" id="WP_147929978.1">
    <property type="nucleotide sequence ID" value="NZ_VOXD01000008.1"/>
</dbReference>
<dbReference type="AlphaFoldDB" id="A0A5C7FK26"/>
<dbReference type="EMBL" id="VOXD01000008">
    <property type="protein sequence ID" value="TXF90221.1"/>
    <property type="molecule type" value="Genomic_DNA"/>
</dbReference>
<comment type="similarity">
    <text evidence="1">Belongs to the sulfatase family.</text>
</comment>
<keyword evidence="8" id="KW-1185">Reference proteome</keyword>
<dbReference type="Gene3D" id="3.40.720.10">
    <property type="entry name" value="Alkaline Phosphatase, subunit A"/>
    <property type="match status" value="1"/>
</dbReference>
<name>A0A5C7FK26_9BACT</name>
<evidence type="ECO:0000313" key="7">
    <source>
        <dbReference type="EMBL" id="TXF90221.1"/>
    </source>
</evidence>
<keyword evidence="4" id="KW-0106">Calcium</keyword>
<dbReference type="PROSITE" id="PS00523">
    <property type="entry name" value="SULFATASE_1"/>
    <property type="match status" value="1"/>
</dbReference>
<evidence type="ECO:0000259" key="6">
    <source>
        <dbReference type="Pfam" id="PF00884"/>
    </source>
</evidence>
<dbReference type="Pfam" id="PF00884">
    <property type="entry name" value="Sulfatase"/>
    <property type="match status" value="1"/>
</dbReference>
<keyword evidence="2" id="KW-0479">Metal-binding</keyword>